<dbReference type="Gene3D" id="3.30.200.20">
    <property type="entry name" value="Phosphorylase Kinase, domain 1"/>
    <property type="match status" value="1"/>
</dbReference>
<dbReference type="InterPro" id="IPR011009">
    <property type="entry name" value="Kinase-like_dom_sf"/>
</dbReference>
<evidence type="ECO:0000256" key="1">
    <source>
        <dbReference type="ARBA" id="ARBA00012513"/>
    </source>
</evidence>
<gene>
    <name evidence="12" type="ORF">J0M35_10860</name>
</gene>
<keyword evidence="10" id="KW-0472">Membrane</keyword>
<dbReference type="EMBL" id="JAFLCK010000014">
    <property type="protein sequence ID" value="MBN8660857.1"/>
    <property type="molecule type" value="Genomic_DNA"/>
</dbReference>
<dbReference type="SMART" id="SM00028">
    <property type="entry name" value="TPR"/>
    <property type="match status" value="3"/>
</dbReference>
<keyword evidence="6 7" id="KW-0067">ATP-binding</keyword>
<dbReference type="InterPro" id="IPR000719">
    <property type="entry name" value="Prot_kinase_dom"/>
</dbReference>
<evidence type="ECO:0000259" key="11">
    <source>
        <dbReference type="PROSITE" id="PS50011"/>
    </source>
</evidence>
<dbReference type="Proteomes" id="UP000664277">
    <property type="component" value="Unassembled WGS sequence"/>
</dbReference>
<dbReference type="SUPFAM" id="SSF48452">
    <property type="entry name" value="TPR-like"/>
    <property type="match status" value="1"/>
</dbReference>
<evidence type="ECO:0000256" key="10">
    <source>
        <dbReference type="SAM" id="Phobius"/>
    </source>
</evidence>
<dbReference type="InterPro" id="IPR017441">
    <property type="entry name" value="Protein_kinase_ATP_BS"/>
</dbReference>
<dbReference type="GO" id="GO:0005524">
    <property type="term" value="F:ATP binding"/>
    <property type="evidence" value="ECO:0007669"/>
    <property type="project" value="UniProtKB-UniRule"/>
</dbReference>
<evidence type="ECO:0000256" key="8">
    <source>
        <dbReference type="SAM" id="Coils"/>
    </source>
</evidence>
<feature type="transmembrane region" description="Helical" evidence="10">
    <location>
        <begin position="348"/>
        <end position="373"/>
    </location>
</feature>
<dbReference type="GO" id="GO:0004674">
    <property type="term" value="F:protein serine/threonine kinase activity"/>
    <property type="evidence" value="ECO:0007669"/>
    <property type="project" value="UniProtKB-KW"/>
</dbReference>
<dbReference type="PROSITE" id="PS50011">
    <property type="entry name" value="PROTEIN_KINASE_DOM"/>
    <property type="match status" value="1"/>
</dbReference>
<keyword evidence="2" id="KW-0723">Serine/threonine-protein kinase</keyword>
<keyword evidence="3" id="KW-0808">Transferase</keyword>
<keyword evidence="5 12" id="KW-0418">Kinase</keyword>
<feature type="region of interest" description="Disordered" evidence="9">
    <location>
        <begin position="1"/>
        <end position="22"/>
    </location>
</feature>
<dbReference type="Gene3D" id="1.25.40.10">
    <property type="entry name" value="Tetratricopeptide repeat domain"/>
    <property type="match status" value="2"/>
</dbReference>
<keyword evidence="10" id="KW-1133">Transmembrane helix</keyword>
<dbReference type="Pfam" id="PF00069">
    <property type="entry name" value="Pkinase"/>
    <property type="match status" value="1"/>
</dbReference>
<comment type="caution">
    <text evidence="12">The sequence shown here is derived from an EMBL/GenBank/DDBJ whole genome shotgun (WGS) entry which is preliminary data.</text>
</comment>
<dbReference type="Gene3D" id="1.10.510.10">
    <property type="entry name" value="Transferase(Phosphotransferase) domain 1"/>
    <property type="match status" value="1"/>
</dbReference>
<evidence type="ECO:0000256" key="6">
    <source>
        <dbReference type="ARBA" id="ARBA00022840"/>
    </source>
</evidence>
<dbReference type="SMART" id="SM00220">
    <property type="entry name" value="S_TKc"/>
    <property type="match status" value="1"/>
</dbReference>
<dbReference type="AlphaFoldDB" id="A0A8J7PMT1"/>
<evidence type="ECO:0000256" key="4">
    <source>
        <dbReference type="ARBA" id="ARBA00022741"/>
    </source>
</evidence>
<dbReference type="FunFam" id="1.10.510.10:FF:000021">
    <property type="entry name" value="Serine/threonine protein kinase"/>
    <property type="match status" value="1"/>
</dbReference>
<feature type="coiled-coil region" evidence="8">
    <location>
        <begin position="624"/>
        <end position="651"/>
    </location>
</feature>
<keyword evidence="10" id="KW-0812">Transmembrane</keyword>
<evidence type="ECO:0000256" key="7">
    <source>
        <dbReference type="PROSITE-ProRule" id="PRU10141"/>
    </source>
</evidence>
<evidence type="ECO:0000313" key="12">
    <source>
        <dbReference type="EMBL" id="MBN8660857.1"/>
    </source>
</evidence>
<evidence type="ECO:0000256" key="9">
    <source>
        <dbReference type="SAM" id="MobiDB-lite"/>
    </source>
</evidence>
<feature type="domain" description="Protein kinase" evidence="11">
    <location>
        <begin position="48"/>
        <end position="315"/>
    </location>
</feature>
<dbReference type="PANTHER" id="PTHR43289">
    <property type="entry name" value="MITOGEN-ACTIVATED PROTEIN KINASE KINASE KINASE 20-RELATED"/>
    <property type="match status" value="1"/>
</dbReference>
<evidence type="ECO:0000256" key="3">
    <source>
        <dbReference type="ARBA" id="ARBA00022679"/>
    </source>
</evidence>
<accession>A0A8J7PMT1</accession>
<keyword evidence="8" id="KW-0175">Coiled coil</keyword>
<evidence type="ECO:0000256" key="2">
    <source>
        <dbReference type="ARBA" id="ARBA00022527"/>
    </source>
</evidence>
<keyword evidence="4 7" id="KW-0547">Nucleotide-binding</keyword>
<dbReference type="InterPro" id="IPR019734">
    <property type="entry name" value="TPR_rpt"/>
</dbReference>
<name>A0A8J7PMT1_9BACT</name>
<organism evidence="12 13">
    <name type="scientific">Candidatus Obscuribacter phosphatis</name>
    <dbReference type="NCBI Taxonomy" id="1906157"/>
    <lineage>
        <taxon>Bacteria</taxon>
        <taxon>Bacillati</taxon>
        <taxon>Candidatus Melainabacteria</taxon>
        <taxon>Candidatus Obscuribacterales</taxon>
        <taxon>Candidatus Obscuribacteraceae</taxon>
        <taxon>Candidatus Obscuribacter</taxon>
    </lineage>
</organism>
<evidence type="ECO:0000313" key="13">
    <source>
        <dbReference type="Proteomes" id="UP000664277"/>
    </source>
</evidence>
<dbReference type="SUPFAM" id="SSF56112">
    <property type="entry name" value="Protein kinase-like (PK-like)"/>
    <property type="match status" value="1"/>
</dbReference>
<evidence type="ECO:0000256" key="5">
    <source>
        <dbReference type="ARBA" id="ARBA00022777"/>
    </source>
</evidence>
<feature type="binding site" evidence="7">
    <location>
        <position position="77"/>
    </location>
    <ligand>
        <name>ATP</name>
        <dbReference type="ChEBI" id="CHEBI:30616"/>
    </ligand>
</feature>
<dbReference type="InterPro" id="IPR011990">
    <property type="entry name" value="TPR-like_helical_dom_sf"/>
</dbReference>
<sequence length="693" mass="77632">MSEPPDKSPPETSSSHDPLDFRPAFGSDRLIRDEEIEALIGKTVAGNYQIIDCIGEGGMSVVYRAKHKHLQRAVAIKLLHRHLVSSKRNLERFKQEAQSVSQLDHVGVVRIHDFGILEGNRPFIVMDYLSGSSLSDVIKEQTSQGQQLDTDTAVSIFQKIAEALAYTHQCGIIHRDLKPSNIIVNLPKEVKILDFGIAKLMPHEGTDAVALTQTGEVFGSPLYMSPEQCKGEPLDNRSDIYSMGCLMYETLTGKTPINGANMLEILYRHMNEMPTPIKNHGVSIPKRLESVVFKCLAKDPRDRFQSMEELSQSLYSCQNEAGSLLERLLTNLSIYKSRRKRISKTEKAAAALLVFACSIFAVSSLAAGTLYVMGSQALSQETLPSWKLSFQSQDMERPAQDLVEKLHKSRLIDTLKGKLEDIEKHKTSVADTGNNPLIQEGLGMARRLMRLGLSKDAADLAENCMKLSLAENGEFSYPTIEANVIYAQALYSAADYDRAVACFEQILRTYRLTMSRQKQISTGMLCTLAGDCFYKAKNYQNAALALKDAREFYLRGDKNGEKMEGWESELYAFCFSISGDLAFGEKSYAEAIRYYEQAQKSWQSVTSPQVAYNRALVLYKLAIAQVKNKQLDDAEKTYQKLTEYLKANRENTILAKTRQDFASGYAEALRENGAIFQSARHFIEIGLNRLKQG</sequence>
<dbReference type="CDD" id="cd14014">
    <property type="entry name" value="STKc_PknB_like"/>
    <property type="match status" value="1"/>
</dbReference>
<dbReference type="InterPro" id="IPR008271">
    <property type="entry name" value="Ser/Thr_kinase_AS"/>
</dbReference>
<dbReference type="EC" id="2.7.11.1" evidence="1"/>
<dbReference type="PROSITE" id="PS00107">
    <property type="entry name" value="PROTEIN_KINASE_ATP"/>
    <property type="match status" value="1"/>
</dbReference>
<dbReference type="PROSITE" id="PS00108">
    <property type="entry name" value="PROTEIN_KINASE_ST"/>
    <property type="match status" value="1"/>
</dbReference>
<proteinExistence type="predicted"/>
<dbReference type="PANTHER" id="PTHR43289:SF34">
    <property type="entry name" value="SERINE_THREONINE-PROTEIN KINASE YBDM-RELATED"/>
    <property type="match status" value="1"/>
</dbReference>
<dbReference type="Pfam" id="PF13174">
    <property type="entry name" value="TPR_6"/>
    <property type="match status" value="1"/>
</dbReference>
<reference evidence="12" key="1">
    <citation type="submission" date="2021-02" db="EMBL/GenBank/DDBJ databases">
        <title>Genome-Resolved Metagenomics of a Microbial Community Performing Photosynthetic Biological Nutrient Removal.</title>
        <authorList>
            <person name="Mcdaniel E.A."/>
        </authorList>
    </citation>
    <scope>NUCLEOTIDE SEQUENCE</scope>
    <source>
        <strain evidence="12">UWPOB_OBS1</strain>
    </source>
</reference>
<protein>
    <recommendedName>
        <fullName evidence="1">non-specific serine/threonine protein kinase</fullName>
        <ecNumber evidence="1">2.7.11.1</ecNumber>
    </recommendedName>
</protein>